<keyword evidence="3" id="KW-1185">Reference proteome</keyword>
<accession>A0A494WXN2</accession>
<dbReference type="AlphaFoldDB" id="A0A494WXN2"/>
<protein>
    <submittedName>
        <fullName evidence="2">Uncharacterized protein</fullName>
    </submittedName>
</protein>
<evidence type="ECO:0000313" key="1">
    <source>
        <dbReference type="EMBL" id="QBF72659.1"/>
    </source>
</evidence>
<dbReference type="EMBL" id="CP036170">
    <property type="protein sequence ID" value="QBF72659.1"/>
    <property type="molecule type" value="Genomic_DNA"/>
</dbReference>
<proteinExistence type="predicted"/>
<dbReference type="Proteomes" id="UP000289664">
    <property type="component" value="Chromosome"/>
</dbReference>
<evidence type="ECO:0000313" key="3">
    <source>
        <dbReference type="Proteomes" id="UP000289664"/>
    </source>
</evidence>
<gene>
    <name evidence="1" type="ORF">HDCHBGLK_00004</name>
    <name evidence="2" type="ORF">HDCHBGLK_03703</name>
</gene>
<dbReference type="KEGG" id="csci:HDCHBGLK_00004"/>
<dbReference type="KEGG" id="csci:HDCHBGLK_03703"/>
<dbReference type="EMBL" id="CP036170">
    <property type="protein sequence ID" value="QBF76286.1"/>
    <property type="molecule type" value="Genomic_DNA"/>
</dbReference>
<reference evidence="2 3" key="1">
    <citation type="journal article" date="2019" name="Appl. Environ. Microbiol.">
        <title>Clostridium scindens ATCC 35704: integration of nutritional requirements, the complete genome sequence, and global transcriptional responses to bile acids.</title>
        <authorList>
            <person name="Devendran S."/>
            <person name="Shrestha R."/>
            <person name="Alves J.M.P."/>
            <person name="Wolf P.G."/>
            <person name="Ly L."/>
            <person name="Hernandez A.G."/>
            <person name="Mendez-Garcia C."/>
            <person name="Inboden A."/>
            <person name="Wiley J."/>
            <person name="Paul O."/>
            <person name="Allen A."/>
            <person name="Springer E."/>
            <person name="Wright C.L."/>
            <person name="Fields C.J."/>
            <person name="Daniel S.L."/>
            <person name="Ridlon J.M."/>
        </authorList>
    </citation>
    <scope>NUCLEOTIDE SEQUENCE [LARGE SCALE GENOMIC DNA]</scope>
    <source>
        <strain evidence="2 3">ATCC 35704</strain>
    </source>
</reference>
<sequence length="74" mass="8599">MTLEFTLANWNLKMHLSVEYGNMESTNEKSNICTFLCFGIYTFRKMFDIMCVKAESGGWKIFAMLAWVNIISDI</sequence>
<evidence type="ECO:0000313" key="2">
    <source>
        <dbReference type="EMBL" id="QBF76286.1"/>
    </source>
</evidence>
<dbReference type="GeneID" id="62697873"/>
<dbReference type="RefSeq" id="WP_039909332.1">
    <property type="nucleotide sequence ID" value="NZ_CP036170.1"/>
</dbReference>
<name>A0A494WXN2_CLOS5</name>
<organism evidence="2 3">
    <name type="scientific">Clostridium scindens (strain ATCC 35704 / DSM 5676 / VPI 13733 / 19)</name>
    <dbReference type="NCBI Taxonomy" id="411468"/>
    <lineage>
        <taxon>Bacteria</taxon>
        <taxon>Bacillati</taxon>
        <taxon>Bacillota</taxon>
        <taxon>Clostridia</taxon>
        <taxon>Lachnospirales</taxon>
        <taxon>Lachnospiraceae</taxon>
    </lineage>
</organism>